<dbReference type="AlphaFoldDB" id="A0ABD6J9P4"/>
<dbReference type="GO" id="GO:0016020">
    <property type="term" value="C:membrane"/>
    <property type="evidence" value="ECO:0007669"/>
    <property type="project" value="UniProtKB-SubCell"/>
</dbReference>
<feature type="compositionally biased region" description="Polar residues" evidence="7">
    <location>
        <begin position="170"/>
        <end position="180"/>
    </location>
</feature>
<comment type="subcellular location">
    <subcellularLocation>
        <location evidence="1">Membrane</location>
        <topology evidence="1">Single-pass membrane protein</topology>
    </subcellularLocation>
</comment>
<comment type="caution">
    <text evidence="12">The sequence shown here is derived from an EMBL/GenBank/DDBJ whole genome shotgun (WGS) entry which is preliminary data.</text>
</comment>
<feature type="domain" description="LcnD-like barrel-sandwich hybrid" evidence="10">
    <location>
        <begin position="62"/>
        <end position="276"/>
    </location>
</feature>
<dbReference type="Pfam" id="PF25935">
    <property type="entry name" value="BSH_LcnD"/>
    <property type="match status" value="1"/>
</dbReference>
<comment type="similarity">
    <text evidence="2">Belongs to the membrane fusion protein (MFP) (TC 8.A.1) family.</text>
</comment>
<evidence type="ECO:0000313" key="12">
    <source>
        <dbReference type="EMBL" id="MYZ66070.1"/>
    </source>
</evidence>
<evidence type="ECO:0000256" key="1">
    <source>
        <dbReference type="ARBA" id="ARBA00004167"/>
    </source>
</evidence>
<sequence>MEDKFLESSEFYSARFRNFSTMIIIPFTILLLAIVIFSFFGKKEITIQGAGTLEALGNNPVIQSTVNSPIEKNYLKEGKYVKKGDTLLVYNNMSIQDKGKLYNSQKEILDRQLAALNLLKQGVQDNHDSFGEDDEFGYRNDLKSYLQQRNTYLTENTMIQDKSKNDKAKQSSINNELKKQGASSTSIAEFDSSKYNIEINNQKMSDLQSSKLSSIDQEIIKIKQNISELNANIDENNNTNREYKVKAVRDGILHINDEYSESHYISAGANLAQILPILKNQKTLKVKAYISTADISSIKVGQKVRFKVTRNVPKPIILTGKIYKISISPVEIGKENYYQIEAKTDIENTNKDLLKYGMQGRMVVVTGKTTFFEYYKNKLFNIKQ</sequence>
<feature type="domain" description="LcnD-like long helical bundle" evidence="9">
    <location>
        <begin position="101"/>
        <end position="180"/>
    </location>
</feature>
<dbReference type="PANTHER" id="PTHR30386">
    <property type="entry name" value="MEMBRANE FUSION SUBUNIT OF EMRAB-TOLC MULTIDRUG EFFLUX PUMP"/>
    <property type="match status" value="1"/>
</dbReference>
<dbReference type="InterPro" id="IPR058786">
    <property type="entry name" value="BSH_LcnD"/>
</dbReference>
<protein>
    <submittedName>
        <fullName evidence="12">HlyD family efflux transporter periplasmic adaptor subunit</fullName>
    </submittedName>
</protein>
<proteinExistence type="inferred from homology"/>
<dbReference type="Pfam" id="PF25887">
    <property type="entry name" value="HB_LcnD"/>
    <property type="match status" value="1"/>
</dbReference>
<accession>A0ABD6J9P4</accession>
<dbReference type="Pfam" id="PF25940">
    <property type="entry name" value="LcnD_C"/>
    <property type="match status" value="1"/>
</dbReference>
<evidence type="ECO:0000256" key="6">
    <source>
        <dbReference type="SAM" id="Coils"/>
    </source>
</evidence>
<feature type="transmembrane region" description="Helical" evidence="8">
    <location>
        <begin position="21"/>
        <end position="40"/>
    </location>
</feature>
<organism evidence="12 13">
    <name type="scientific">Ligilactobacillus salivarius</name>
    <dbReference type="NCBI Taxonomy" id="1624"/>
    <lineage>
        <taxon>Bacteria</taxon>
        <taxon>Bacillati</taxon>
        <taxon>Bacillota</taxon>
        <taxon>Bacilli</taxon>
        <taxon>Lactobacillales</taxon>
        <taxon>Lactobacillaceae</taxon>
        <taxon>Ligilactobacillus</taxon>
    </lineage>
</organism>
<dbReference type="PRINTS" id="PR01490">
    <property type="entry name" value="RTXTOXIND"/>
</dbReference>
<feature type="region of interest" description="Disordered" evidence="7">
    <location>
        <begin position="161"/>
        <end position="180"/>
    </location>
</feature>
<feature type="domain" description="LcnD-like C-terminal" evidence="11">
    <location>
        <begin position="281"/>
        <end position="368"/>
    </location>
</feature>
<dbReference type="Gene3D" id="2.40.30.170">
    <property type="match status" value="1"/>
</dbReference>
<evidence type="ECO:0000259" key="9">
    <source>
        <dbReference type="Pfam" id="PF25887"/>
    </source>
</evidence>
<evidence type="ECO:0000259" key="11">
    <source>
        <dbReference type="Pfam" id="PF25940"/>
    </source>
</evidence>
<reference evidence="12 13" key="1">
    <citation type="journal article" date="2020" name="Food Funct.">
        <title>Screening of Lactobacillus salivarius strains from the feces of Chinese populations and the evaluation of their effects against intestinal inflammation in mice.</title>
        <authorList>
            <person name="Zhai Q."/>
            <person name="Shen X."/>
            <person name="Cen S."/>
            <person name="Zhang C."/>
            <person name="Tian F."/>
            <person name="Zhao J."/>
            <person name="Zhang H."/>
            <person name="Xue Y."/>
            <person name="Chen W."/>
        </authorList>
    </citation>
    <scope>NUCLEOTIDE SEQUENCE [LARGE SCALE GENOMIC DNA]</scope>
    <source>
        <strain evidence="12 13">FZJTZ28M4.scaf</strain>
    </source>
</reference>
<evidence type="ECO:0000256" key="2">
    <source>
        <dbReference type="ARBA" id="ARBA00009477"/>
    </source>
</evidence>
<keyword evidence="4 8" id="KW-1133">Transmembrane helix</keyword>
<evidence type="ECO:0000256" key="3">
    <source>
        <dbReference type="ARBA" id="ARBA00022692"/>
    </source>
</evidence>
<evidence type="ECO:0000256" key="8">
    <source>
        <dbReference type="SAM" id="Phobius"/>
    </source>
</evidence>
<evidence type="ECO:0000256" key="7">
    <source>
        <dbReference type="SAM" id="MobiDB-lite"/>
    </source>
</evidence>
<evidence type="ECO:0000259" key="10">
    <source>
        <dbReference type="Pfam" id="PF25935"/>
    </source>
</evidence>
<dbReference type="InterPro" id="IPR058794">
    <property type="entry name" value="HB_LcnD"/>
</dbReference>
<dbReference type="Proteomes" id="UP000471300">
    <property type="component" value="Unassembled WGS sequence"/>
</dbReference>
<dbReference type="InterPro" id="IPR050739">
    <property type="entry name" value="MFP"/>
</dbReference>
<feature type="coiled-coil region" evidence="6">
    <location>
        <begin position="212"/>
        <end position="246"/>
    </location>
</feature>
<name>A0ABD6J9P4_9LACO</name>
<keyword evidence="6" id="KW-0175">Coiled coil</keyword>
<dbReference type="RefSeq" id="WP_161011228.1">
    <property type="nucleotide sequence ID" value="NZ_VSTS01000004.1"/>
</dbReference>
<dbReference type="PANTHER" id="PTHR30386:SF26">
    <property type="entry name" value="TRANSPORT PROTEIN COMB"/>
    <property type="match status" value="1"/>
</dbReference>
<keyword evidence="5 8" id="KW-0472">Membrane</keyword>
<evidence type="ECO:0000256" key="5">
    <source>
        <dbReference type="ARBA" id="ARBA00023136"/>
    </source>
</evidence>
<evidence type="ECO:0000256" key="4">
    <source>
        <dbReference type="ARBA" id="ARBA00022989"/>
    </source>
</evidence>
<dbReference type="InterPro" id="IPR058795">
    <property type="entry name" value="LcnD_C"/>
</dbReference>
<gene>
    <name evidence="12" type="ORF">FYL06_03765</name>
</gene>
<keyword evidence="3 8" id="KW-0812">Transmembrane</keyword>
<evidence type="ECO:0000313" key="13">
    <source>
        <dbReference type="Proteomes" id="UP000471300"/>
    </source>
</evidence>
<dbReference type="EMBL" id="VSTU01000003">
    <property type="protein sequence ID" value="MYZ66070.1"/>
    <property type="molecule type" value="Genomic_DNA"/>
</dbReference>